<evidence type="ECO:0000256" key="2">
    <source>
        <dbReference type="ARBA" id="ARBA00010730"/>
    </source>
</evidence>
<keyword evidence="7" id="KW-0961">Cell wall biogenesis/degradation</keyword>
<dbReference type="InterPro" id="IPR040720">
    <property type="entry name" value="GH81_C"/>
</dbReference>
<comment type="similarity">
    <text evidence="2">Belongs to the glycosyl hydrolase 81 family.</text>
</comment>
<feature type="domain" description="Glycosyl hydrolase family 81 C-terminal" evidence="10">
    <location>
        <begin position="329"/>
        <end position="673"/>
    </location>
</feature>
<name>A0A2T9Y2C8_9FUNG</name>
<dbReference type="EC" id="3.2.1.39" evidence="3"/>
<gene>
    <name evidence="11" type="ORF">BB561_006685</name>
</gene>
<reference evidence="11 12" key="1">
    <citation type="journal article" date="2018" name="MBio">
        <title>Comparative Genomics Reveals the Core Gene Toolbox for the Fungus-Insect Symbiosis.</title>
        <authorList>
            <person name="Wang Y."/>
            <person name="Stata M."/>
            <person name="Wang W."/>
            <person name="Stajich J.E."/>
            <person name="White M.M."/>
            <person name="Moncalvo J.M."/>
        </authorList>
    </citation>
    <scope>NUCLEOTIDE SEQUENCE [LARGE SCALE GENOMIC DNA]</scope>
    <source>
        <strain evidence="11 12">SWE-8-4</strain>
    </source>
</reference>
<keyword evidence="6" id="KW-0326">Glycosidase</keyword>
<keyword evidence="8" id="KW-0624">Polysaccharide degradation</keyword>
<evidence type="ECO:0000256" key="3">
    <source>
        <dbReference type="ARBA" id="ARBA00012780"/>
    </source>
</evidence>
<keyword evidence="5" id="KW-0119">Carbohydrate metabolism</keyword>
<protein>
    <recommendedName>
        <fullName evidence="3">glucan endo-1,3-beta-D-glucosidase</fullName>
        <ecNumber evidence="3">3.2.1.39</ecNumber>
    </recommendedName>
</protein>
<dbReference type="GO" id="GO:0000272">
    <property type="term" value="P:polysaccharide catabolic process"/>
    <property type="evidence" value="ECO:0007669"/>
    <property type="project" value="UniProtKB-KW"/>
</dbReference>
<dbReference type="PANTHER" id="PTHR31983:SF0">
    <property type="entry name" value="GLUCAN ENDO-1,3-BETA-D-GLUCOSIDASE 2"/>
    <property type="match status" value="1"/>
</dbReference>
<dbReference type="AlphaFoldDB" id="A0A2T9Y2C8"/>
<dbReference type="EMBL" id="MBFR01000660">
    <property type="protein sequence ID" value="PVU86509.1"/>
    <property type="molecule type" value="Genomic_DNA"/>
</dbReference>
<dbReference type="InterPro" id="IPR005200">
    <property type="entry name" value="Endo-beta-glucanase"/>
</dbReference>
<dbReference type="Proteomes" id="UP000245383">
    <property type="component" value="Unassembled WGS sequence"/>
</dbReference>
<dbReference type="GO" id="GO:0052861">
    <property type="term" value="F:endo-1,3(4)-beta-glucanase activity"/>
    <property type="evidence" value="ECO:0007669"/>
    <property type="project" value="InterPro"/>
</dbReference>
<keyword evidence="12" id="KW-1185">Reference proteome</keyword>
<evidence type="ECO:0000256" key="7">
    <source>
        <dbReference type="ARBA" id="ARBA00023316"/>
    </source>
</evidence>
<comment type="caution">
    <text evidence="11">The sequence shown here is derived from an EMBL/GenBank/DDBJ whole genome shotgun (WGS) entry which is preliminary data.</text>
</comment>
<feature type="domain" description="Glycosyl hydrolase family 81 N-terminal" evidence="9">
    <location>
        <begin position="45"/>
        <end position="317"/>
    </location>
</feature>
<keyword evidence="4" id="KW-0378">Hydrolase</keyword>
<comment type="catalytic activity">
    <reaction evidence="1">
        <text>Hydrolysis of (1-&gt;3)-beta-D-glucosidic linkages in (1-&gt;3)-beta-D-glucans.</text>
        <dbReference type="EC" id="3.2.1.39"/>
    </reaction>
</comment>
<evidence type="ECO:0000256" key="6">
    <source>
        <dbReference type="ARBA" id="ARBA00023295"/>
    </source>
</evidence>
<dbReference type="GO" id="GO:0042973">
    <property type="term" value="F:glucan endo-1,3-beta-D-glucosidase activity"/>
    <property type="evidence" value="ECO:0007669"/>
    <property type="project" value="UniProtKB-EC"/>
</dbReference>
<dbReference type="GO" id="GO:0071555">
    <property type="term" value="P:cell wall organization"/>
    <property type="evidence" value="ECO:0007669"/>
    <property type="project" value="UniProtKB-KW"/>
</dbReference>
<evidence type="ECO:0000256" key="5">
    <source>
        <dbReference type="ARBA" id="ARBA00023277"/>
    </source>
</evidence>
<dbReference type="PANTHER" id="PTHR31983">
    <property type="entry name" value="ENDO-1,3(4)-BETA-GLUCANASE 1"/>
    <property type="match status" value="1"/>
</dbReference>
<dbReference type="InterPro" id="IPR040451">
    <property type="entry name" value="GH81_N"/>
</dbReference>
<sequence>MNSEPSIGITELAPLSSTSLVENNLTLPFSSVQNSYKPNALWGNIQSPYPTNKWWMNFALEGGDQPIGCLPYTTTASIEGISFFYPQPSVSSISVTMSSMSEWTAGSREGFSSRQVSSFDDMTMTYSWTSKASSSDYMSVPLVKGSPYFTLKYKNTTPLLAYKSAKITSATRDSEMTSFKFTLENGRVWGLYASSPISLFFTQSGELISDKPYTGYLRFVYFPDPSKYVDNHVALRKYKDAIPIGVNVTFSANTITHSYILDNSNIQCELLMLCLPHHLTLLQGITLPTFLSGYVTLKGKMTPVVANTWRLTFSNLNKIDFNYPKAIPDEKKVEIQQALKLDVKYEDPSRQSKSVYFRGKELSRMARHALIANQAGDVNSRDSSLAYLKENIEYWLDSKIGNPFRYDSVWGGICSSDSLADNGADFGNARYNDHYFHYGYFIYAAAVFIKLSPDGSIWYNKYKPNLDALLGDYASINKNSLFTTFRHMDFYDGHSWASGLYVFGLNRNQESVSESVNAYYAAYLYALAAKDTTSATTYNLLLSSEILSAQYYWQTRPGNGIYDSTFAQNYIVGIFWETSAQYTTWFGNNPEFIYGIQMLPFTPITFSLFDKTWLQAAWPTIKSRTLGNGKPMEEGWKGFMLMAGSVIEKDGLLSQIRGLKGYDNGNSKSNALWWSSMC</sequence>
<dbReference type="Gene3D" id="2.70.98.30">
    <property type="entry name" value="Golgi alpha-mannosidase II, domain 4"/>
    <property type="match status" value="1"/>
</dbReference>
<evidence type="ECO:0000259" key="10">
    <source>
        <dbReference type="Pfam" id="PF17652"/>
    </source>
</evidence>
<evidence type="ECO:0000256" key="8">
    <source>
        <dbReference type="ARBA" id="ARBA00023326"/>
    </source>
</evidence>
<proteinExistence type="inferred from homology"/>
<dbReference type="Pfam" id="PF03639">
    <property type="entry name" value="Glyco_hydro_81"/>
    <property type="match status" value="1"/>
</dbReference>
<evidence type="ECO:0000313" key="12">
    <source>
        <dbReference type="Proteomes" id="UP000245383"/>
    </source>
</evidence>
<organism evidence="11 12">
    <name type="scientific">Smittium simulii</name>
    <dbReference type="NCBI Taxonomy" id="133385"/>
    <lineage>
        <taxon>Eukaryota</taxon>
        <taxon>Fungi</taxon>
        <taxon>Fungi incertae sedis</taxon>
        <taxon>Zoopagomycota</taxon>
        <taxon>Kickxellomycotina</taxon>
        <taxon>Harpellomycetes</taxon>
        <taxon>Harpellales</taxon>
        <taxon>Legeriomycetaceae</taxon>
        <taxon>Smittium</taxon>
    </lineage>
</organism>
<evidence type="ECO:0000256" key="4">
    <source>
        <dbReference type="ARBA" id="ARBA00022801"/>
    </source>
</evidence>
<dbReference type="Pfam" id="PF17652">
    <property type="entry name" value="Glyco_hydro81C"/>
    <property type="match status" value="1"/>
</dbReference>
<accession>A0A2T9Y2C8</accession>
<evidence type="ECO:0000256" key="1">
    <source>
        <dbReference type="ARBA" id="ARBA00000382"/>
    </source>
</evidence>
<dbReference type="PROSITE" id="PS52008">
    <property type="entry name" value="GH81"/>
    <property type="match status" value="1"/>
</dbReference>
<evidence type="ECO:0000313" key="11">
    <source>
        <dbReference type="EMBL" id="PVU86509.1"/>
    </source>
</evidence>
<evidence type="ECO:0000259" key="9">
    <source>
        <dbReference type="Pfam" id="PF03639"/>
    </source>
</evidence>
<dbReference type="OrthoDB" id="4473401at2759"/>